<dbReference type="EMBL" id="MN739407">
    <property type="protein sequence ID" value="QHT03143.1"/>
    <property type="molecule type" value="Genomic_DNA"/>
</dbReference>
<protein>
    <recommendedName>
        <fullName evidence="3">HeH/LEM domain-containing protein</fullName>
    </recommendedName>
</protein>
<dbReference type="AlphaFoldDB" id="A0A6C0CFR6"/>
<keyword evidence="1" id="KW-0472">Membrane</keyword>
<evidence type="ECO:0000313" key="2">
    <source>
        <dbReference type="EMBL" id="QHT03143.1"/>
    </source>
</evidence>
<sequence length="155" mass="16822">MQLTYVAVVVLASMIFVLSGMVGYVYWQQTRMLQNLQSLAVVLSTQFVRQPPPAPEPEPELEVEHAPVHETDADLPPLVPIQEVKEDDRVSVNEVEIVEGPPASAAAPALAPVAEVVDYESKTAVQLRDLLTAKGIPFGKRDAKSVLVQLIKATA</sequence>
<keyword evidence="1" id="KW-1133">Transmembrane helix</keyword>
<keyword evidence="1" id="KW-0812">Transmembrane</keyword>
<name>A0A6C0CFR6_9ZZZZ</name>
<evidence type="ECO:0008006" key="3">
    <source>
        <dbReference type="Google" id="ProtNLM"/>
    </source>
</evidence>
<evidence type="ECO:0000256" key="1">
    <source>
        <dbReference type="SAM" id="Phobius"/>
    </source>
</evidence>
<organism evidence="2">
    <name type="scientific">viral metagenome</name>
    <dbReference type="NCBI Taxonomy" id="1070528"/>
    <lineage>
        <taxon>unclassified sequences</taxon>
        <taxon>metagenomes</taxon>
        <taxon>organismal metagenomes</taxon>
    </lineage>
</organism>
<accession>A0A6C0CFR6</accession>
<reference evidence="2" key="1">
    <citation type="journal article" date="2020" name="Nature">
        <title>Giant virus diversity and host interactions through global metagenomics.</title>
        <authorList>
            <person name="Schulz F."/>
            <person name="Roux S."/>
            <person name="Paez-Espino D."/>
            <person name="Jungbluth S."/>
            <person name="Walsh D.A."/>
            <person name="Denef V.J."/>
            <person name="McMahon K.D."/>
            <person name="Konstantinidis K.T."/>
            <person name="Eloe-Fadrosh E.A."/>
            <person name="Kyrpides N.C."/>
            <person name="Woyke T."/>
        </authorList>
    </citation>
    <scope>NUCLEOTIDE SEQUENCE</scope>
    <source>
        <strain evidence="2">GVMAG-M-3300020728-1</strain>
    </source>
</reference>
<feature type="transmembrane region" description="Helical" evidence="1">
    <location>
        <begin position="6"/>
        <end position="27"/>
    </location>
</feature>
<proteinExistence type="predicted"/>